<gene>
    <name evidence="1" type="ORF">ACFSCV_16815</name>
</gene>
<dbReference type="Proteomes" id="UP001597308">
    <property type="component" value="Unassembled WGS sequence"/>
</dbReference>
<reference evidence="2" key="1">
    <citation type="journal article" date="2019" name="Int. J. Syst. Evol. Microbiol.">
        <title>The Global Catalogue of Microorganisms (GCM) 10K type strain sequencing project: providing services to taxonomists for standard genome sequencing and annotation.</title>
        <authorList>
            <consortium name="The Broad Institute Genomics Platform"/>
            <consortium name="The Broad Institute Genome Sequencing Center for Infectious Disease"/>
            <person name="Wu L."/>
            <person name="Ma J."/>
        </authorList>
    </citation>
    <scope>NUCLEOTIDE SEQUENCE [LARGE SCALE GENOMIC DNA]</scope>
    <source>
        <strain evidence="2">KCTC 23707</strain>
    </source>
</reference>
<protein>
    <submittedName>
        <fullName evidence="1">Uncharacterized protein</fullName>
    </submittedName>
</protein>
<comment type="caution">
    <text evidence="1">The sequence shown here is derived from an EMBL/GenBank/DDBJ whole genome shotgun (WGS) entry which is preliminary data.</text>
</comment>
<keyword evidence="2" id="KW-1185">Reference proteome</keyword>
<dbReference type="RefSeq" id="WP_378800717.1">
    <property type="nucleotide sequence ID" value="NZ_JBHUER010000010.1"/>
</dbReference>
<evidence type="ECO:0000313" key="2">
    <source>
        <dbReference type="Proteomes" id="UP001597308"/>
    </source>
</evidence>
<accession>A0ABW4KAW4</accession>
<dbReference type="EMBL" id="JBHUER010000010">
    <property type="protein sequence ID" value="MFD1704671.1"/>
    <property type="molecule type" value="Genomic_DNA"/>
</dbReference>
<sequence>MSDLQEQAIPIVSRFIMGEWGKFDRDQLRTIVAWVVMTNVTLGSSFEEDSGISEVDRTYFYHWRKPPKHWGVFVGRASGMQDVTFLHKPSCILTEEPVSGKYYPRNVHVTTIKIGRLITHTVAIQPGIARIEQDVYGRSVGVFPIFPFEAGSEADWINTPIMFRDNLRLLGMGLINKLVEISGADVIPYDWLATDPSYNPDVLSRFAQRIP</sequence>
<organism evidence="1 2">
    <name type="scientific">Methylopila henanensis</name>
    <dbReference type="NCBI Taxonomy" id="873516"/>
    <lineage>
        <taxon>Bacteria</taxon>
        <taxon>Pseudomonadati</taxon>
        <taxon>Pseudomonadota</taxon>
        <taxon>Alphaproteobacteria</taxon>
        <taxon>Hyphomicrobiales</taxon>
        <taxon>Methylopilaceae</taxon>
        <taxon>Methylopila</taxon>
    </lineage>
</organism>
<proteinExistence type="predicted"/>
<name>A0ABW4KAW4_9HYPH</name>
<evidence type="ECO:0000313" key="1">
    <source>
        <dbReference type="EMBL" id="MFD1704671.1"/>
    </source>
</evidence>